<sequence>MVNTIFKTYFHGKCQNPTTGIDPPGCPNPDCPVVCGTSGSMVHFYSVFRYRAYNSTVNVWNEITNPKSATYQGVEKAILAAAGSRSRSNTNSGRALRFMRFANSNLTSAASTRKGDLNLMGSGHALEIEKRQEALKNDLQVLIHGFRNVLAVVCGGDEVSGKANGLPNCSWEQAFKDYMLTFP</sequence>
<keyword evidence="2" id="KW-1185">Reference proteome</keyword>
<proteinExistence type="predicted"/>
<name>A0A8H4QVI5_9AGAR</name>
<organism evidence="1 2">
    <name type="scientific">Agrocybe pediades</name>
    <dbReference type="NCBI Taxonomy" id="84607"/>
    <lineage>
        <taxon>Eukaryota</taxon>
        <taxon>Fungi</taxon>
        <taxon>Dikarya</taxon>
        <taxon>Basidiomycota</taxon>
        <taxon>Agaricomycotina</taxon>
        <taxon>Agaricomycetes</taxon>
        <taxon>Agaricomycetidae</taxon>
        <taxon>Agaricales</taxon>
        <taxon>Agaricineae</taxon>
        <taxon>Strophariaceae</taxon>
        <taxon>Agrocybe</taxon>
    </lineage>
</organism>
<evidence type="ECO:0000313" key="2">
    <source>
        <dbReference type="Proteomes" id="UP000521872"/>
    </source>
</evidence>
<gene>
    <name evidence="1" type="ORF">D9613_011607</name>
</gene>
<evidence type="ECO:0000313" key="1">
    <source>
        <dbReference type="EMBL" id="KAF4618259.1"/>
    </source>
</evidence>
<dbReference type="Proteomes" id="UP000521872">
    <property type="component" value="Unassembled WGS sequence"/>
</dbReference>
<protein>
    <submittedName>
        <fullName evidence="1">Uncharacterized protein</fullName>
    </submittedName>
</protein>
<dbReference type="EMBL" id="JAACJL010000018">
    <property type="protein sequence ID" value="KAF4618259.1"/>
    <property type="molecule type" value="Genomic_DNA"/>
</dbReference>
<accession>A0A8H4QVI5</accession>
<reference evidence="1 2" key="1">
    <citation type="submission" date="2019-12" db="EMBL/GenBank/DDBJ databases">
        <authorList>
            <person name="Floudas D."/>
            <person name="Bentzer J."/>
            <person name="Ahren D."/>
            <person name="Johansson T."/>
            <person name="Persson P."/>
            <person name="Tunlid A."/>
        </authorList>
    </citation>
    <scope>NUCLEOTIDE SEQUENCE [LARGE SCALE GENOMIC DNA]</scope>
    <source>
        <strain evidence="1 2">CBS 102.39</strain>
    </source>
</reference>
<comment type="caution">
    <text evidence="1">The sequence shown here is derived from an EMBL/GenBank/DDBJ whole genome shotgun (WGS) entry which is preliminary data.</text>
</comment>
<dbReference type="AlphaFoldDB" id="A0A8H4QVI5"/>